<evidence type="ECO:0000313" key="2">
    <source>
        <dbReference type="Proteomes" id="UP000265520"/>
    </source>
</evidence>
<evidence type="ECO:0000313" key="1">
    <source>
        <dbReference type="EMBL" id="MCI57712.1"/>
    </source>
</evidence>
<dbReference type="EMBL" id="LXQA010533548">
    <property type="protein sequence ID" value="MCI57712.1"/>
    <property type="molecule type" value="Genomic_DNA"/>
</dbReference>
<dbReference type="AlphaFoldDB" id="A0A392TA20"/>
<keyword evidence="2" id="KW-1185">Reference proteome</keyword>
<sequence length="37" mass="4049">RAMMKSAEFGCVCPRVFPDFSRRTDPGFGELGVGTLL</sequence>
<proteinExistence type="predicted"/>
<dbReference type="Proteomes" id="UP000265520">
    <property type="component" value="Unassembled WGS sequence"/>
</dbReference>
<feature type="non-terminal residue" evidence="1">
    <location>
        <position position="1"/>
    </location>
</feature>
<comment type="caution">
    <text evidence="1">The sequence shown here is derived from an EMBL/GenBank/DDBJ whole genome shotgun (WGS) entry which is preliminary data.</text>
</comment>
<organism evidence="1 2">
    <name type="scientific">Trifolium medium</name>
    <dbReference type="NCBI Taxonomy" id="97028"/>
    <lineage>
        <taxon>Eukaryota</taxon>
        <taxon>Viridiplantae</taxon>
        <taxon>Streptophyta</taxon>
        <taxon>Embryophyta</taxon>
        <taxon>Tracheophyta</taxon>
        <taxon>Spermatophyta</taxon>
        <taxon>Magnoliopsida</taxon>
        <taxon>eudicotyledons</taxon>
        <taxon>Gunneridae</taxon>
        <taxon>Pentapetalae</taxon>
        <taxon>rosids</taxon>
        <taxon>fabids</taxon>
        <taxon>Fabales</taxon>
        <taxon>Fabaceae</taxon>
        <taxon>Papilionoideae</taxon>
        <taxon>50 kb inversion clade</taxon>
        <taxon>NPAAA clade</taxon>
        <taxon>Hologalegina</taxon>
        <taxon>IRL clade</taxon>
        <taxon>Trifolieae</taxon>
        <taxon>Trifolium</taxon>
    </lineage>
</organism>
<accession>A0A392TA20</accession>
<protein>
    <submittedName>
        <fullName evidence="1">Uncharacterized protein</fullName>
    </submittedName>
</protein>
<reference evidence="1 2" key="1">
    <citation type="journal article" date="2018" name="Front. Plant Sci.">
        <title>Red Clover (Trifolium pratense) and Zigzag Clover (T. medium) - A Picture of Genomic Similarities and Differences.</title>
        <authorList>
            <person name="Dluhosova J."/>
            <person name="Istvanek J."/>
            <person name="Nedelnik J."/>
            <person name="Repkova J."/>
        </authorList>
    </citation>
    <scope>NUCLEOTIDE SEQUENCE [LARGE SCALE GENOMIC DNA]</scope>
    <source>
        <strain evidence="2">cv. 10/8</strain>
        <tissue evidence="1">Leaf</tissue>
    </source>
</reference>
<name>A0A392TA20_9FABA</name>